<dbReference type="GO" id="GO:0005509">
    <property type="term" value="F:calcium ion binding"/>
    <property type="evidence" value="ECO:0007669"/>
    <property type="project" value="InterPro"/>
</dbReference>
<dbReference type="EnsemblMetazoa" id="tetur02g09490.1">
    <property type="protein sequence ID" value="tetur02g09490.1"/>
    <property type="gene ID" value="tetur02g09490"/>
</dbReference>
<dbReference type="Pfam" id="PF13499">
    <property type="entry name" value="EF-hand_7"/>
    <property type="match status" value="1"/>
</dbReference>
<dbReference type="EMBL" id="CAEY01000815">
    <property type="status" value="NOT_ANNOTATED_CDS"/>
    <property type="molecule type" value="Genomic_DNA"/>
</dbReference>
<evidence type="ECO:0000313" key="5">
    <source>
        <dbReference type="EnsemblMetazoa" id="tetur02g09490.1"/>
    </source>
</evidence>
<dbReference type="PRINTS" id="PR00450">
    <property type="entry name" value="RECOVERIN"/>
</dbReference>
<proteinExistence type="predicted"/>
<evidence type="ECO:0000256" key="1">
    <source>
        <dbReference type="ARBA" id="ARBA00022723"/>
    </source>
</evidence>
<dbReference type="PANTHER" id="PTHR23055:SF167">
    <property type="entry name" value="EF-HAND DOMAIN-CONTAINING PROTEIN"/>
    <property type="match status" value="1"/>
</dbReference>
<dbReference type="Proteomes" id="UP000015104">
    <property type="component" value="Unassembled WGS sequence"/>
</dbReference>
<protein>
    <recommendedName>
        <fullName evidence="4">EF-hand domain-containing protein</fullName>
    </recommendedName>
</protein>
<accession>T1JWU0</accession>
<name>T1JWU0_TETUR</name>
<dbReference type="AlphaFoldDB" id="T1JWU0"/>
<dbReference type="SUPFAM" id="SSF47473">
    <property type="entry name" value="EF-hand"/>
    <property type="match status" value="1"/>
</dbReference>
<dbReference type="PROSITE" id="PS00018">
    <property type="entry name" value="EF_HAND_1"/>
    <property type="match status" value="1"/>
</dbReference>
<dbReference type="HOGENOM" id="CLU_072366_5_0_1"/>
<dbReference type="Gene3D" id="1.10.238.10">
    <property type="entry name" value="EF-hand"/>
    <property type="match status" value="1"/>
</dbReference>
<dbReference type="CDD" id="cd00051">
    <property type="entry name" value="EFh"/>
    <property type="match status" value="2"/>
</dbReference>
<keyword evidence="6" id="KW-1185">Reference proteome</keyword>
<dbReference type="PANTHER" id="PTHR23055">
    <property type="entry name" value="CALCIUM BINDING PROTEINS"/>
    <property type="match status" value="1"/>
</dbReference>
<dbReference type="STRING" id="32264.T1JWU0"/>
<organism evidence="5 6">
    <name type="scientific">Tetranychus urticae</name>
    <name type="common">Two-spotted spider mite</name>
    <dbReference type="NCBI Taxonomy" id="32264"/>
    <lineage>
        <taxon>Eukaryota</taxon>
        <taxon>Metazoa</taxon>
        <taxon>Ecdysozoa</taxon>
        <taxon>Arthropoda</taxon>
        <taxon>Chelicerata</taxon>
        <taxon>Arachnida</taxon>
        <taxon>Acari</taxon>
        <taxon>Acariformes</taxon>
        <taxon>Trombidiformes</taxon>
        <taxon>Prostigmata</taxon>
        <taxon>Eleutherengona</taxon>
        <taxon>Raphignathae</taxon>
        <taxon>Tetranychoidea</taxon>
        <taxon>Tetranychidae</taxon>
        <taxon>Tetranychus</taxon>
    </lineage>
</organism>
<keyword evidence="1" id="KW-0479">Metal-binding</keyword>
<reference evidence="6" key="1">
    <citation type="submission" date="2011-08" db="EMBL/GenBank/DDBJ databases">
        <authorList>
            <person name="Rombauts S."/>
        </authorList>
    </citation>
    <scope>NUCLEOTIDE SEQUENCE</scope>
    <source>
        <strain evidence="6">London</strain>
    </source>
</reference>
<dbReference type="InterPro" id="IPR002048">
    <property type="entry name" value="EF_hand_dom"/>
</dbReference>
<feature type="domain" description="EF-hand" evidence="4">
    <location>
        <begin position="113"/>
        <end position="148"/>
    </location>
</feature>
<evidence type="ECO:0000256" key="2">
    <source>
        <dbReference type="ARBA" id="ARBA00022737"/>
    </source>
</evidence>
<dbReference type="InterPro" id="IPR011992">
    <property type="entry name" value="EF-hand-dom_pair"/>
</dbReference>
<evidence type="ECO:0000256" key="3">
    <source>
        <dbReference type="ARBA" id="ARBA00022837"/>
    </source>
</evidence>
<keyword evidence="2" id="KW-0677">Repeat</keyword>
<dbReference type="eggNOG" id="KOG0044">
    <property type="taxonomic scope" value="Eukaryota"/>
</dbReference>
<sequence>MYRGFKQDCPSGVVKEDMFKVIYAQFFPRGSDASQYAHYIFNSFDPEHTGSITFTDFVVGLSVLARGSVQDKLRWAFNLYDVNGDGVLTKDEFAQIISAVYDLMGKSVEFVLDGKEQTDRVFRKFDQKQKGVINLQEFIDSCLQDESITKSLSALDTIF</sequence>
<evidence type="ECO:0000259" key="4">
    <source>
        <dbReference type="PROSITE" id="PS50222"/>
    </source>
</evidence>
<dbReference type="InterPro" id="IPR018247">
    <property type="entry name" value="EF_Hand_1_Ca_BS"/>
</dbReference>
<reference evidence="5" key="2">
    <citation type="submission" date="2015-06" db="UniProtKB">
        <authorList>
            <consortium name="EnsemblMetazoa"/>
        </authorList>
    </citation>
    <scope>IDENTIFICATION</scope>
</reference>
<dbReference type="InterPro" id="IPR028846">
    <property type="entry name" value="Recoverin"/>
</dbReference>
<dbReference type="SMART" id="SM00054">
    <property type="entry name" value="EFh"/>
    <property type="match status" value="3"/>
</dbReference>
<feature type="domain" description="EF-hand" evidence="4">
    <location>
        <begin position="68"/>
        <end position="103"/>
    </location>
</feature>
<feature type="domain" description="EF-hand" evidence="4">
    <location>
        <begin position="32"/>
        <end position="67"/>
    </location>
</feature>
<dbReference type="PROSITE" id="PS50222">
    <property type="entry name" value="EF_HAND_2"/>
    <property type="match status" value="3"/>
</dbReference>
<keyword evidence="3" id="KW-0106">Calcium</keyword>
<evidence type="ECO:0000313" key="6">
    <source>
        <dbReference type="Proteomes" id="UP000015104"/>
    </source>
</evidence>